<evidence type="ECO:0000256" key="3">
    <source>
        <dbReference type="ARBA" id="ARBA00022525"/>
    </source>
</evidence>
<evidence type="ECO:0000313" key="9">
    <source>
        <dbReference type="Proteomes" id="UP000696280"/>
    </source>
</evidence>
<feature type="domain" description="Auxiliary Activity family 9 catalytic" evidence="7">
    <location>
        <begin position="44"/>
        <end position="216"/>
    </location>
</feature>
<evidence type="ECO:0000256" key="4">
    <source>
        <dbReference type="ARBA" id="ARBA00023157"/>
    </source>
</evidence>
<sequence>MAAPLIEAHYTFAFLTKDVAGNPELQGEAYEFIRNGNQGILLADFPLRDLTNPDIRCNVGGEQAGTAKTFTAEAGTSLGFQFLSPSSQMHPGPAGVYMSKAPAAVSDYDGSGDWFKIHEESVKDDLSLLGAEAWTTFEKLGVNFTIPKDVPAGEYLIRVEHIGLQRVPTGEAEFYVSCAQIKVTGGGTGKPEPLVKIPGYLNADDPGLKYDMFSATRPDYRTIVPGPDVWPAPAPAKKSKSKRT</sequence>
<gene>
    <name evidence="8" type="ORF">HYFRA_00012143</name>
</gene>
<dbReference type="Proteomes" id="UP000696280">
    <property type="component" value="Unassembled WGS sequence"/>
</dbReference>
<dbReference type="AlphaFoldDB" id="A0A9N9PX58"/>
<keyword evidence="4 6" id="KW-1015">Disulfide bond</keyword>
<organism evidence="8 9">
    <name type="scientific">Hymenoscyphus fraxineus</name>
    <dbReference type="NCBI Taxonomy" id="746836"/>
    <lineage>
        <taxon>Eukaryota</taxon>
        <taxon>Fungi</taxon>
        <taxon>Dikarya</taxon>
        <taxon>Ascomycota</taxon>
        <taxon>Pezizomycotina</taxon>
        <taxon>Leotiomycetes</taxon>
        <taxon>Helotiales</taxon>
        <taxon>Helotiaceae</taxon>
        <taxon>Hymenoscyphus</taxon>
    </lineage>
</organism>
<evidence type="ECO:0000256" key="2">
    <source>
        <dbReference type="ARBA" id="ARBA00004613"/>
    </source>
</evidence>
<comment type="caution">
    <text evidence="8">The sequence shown here is derived from an EMBL/GenBank/DDBJ whole genome shotgun (WGS) entry which is preliminary data.</text>
</comment>
<dbReference type="GO" id="GO:0005576">
    <property type="term" value="C:extracellular region"/>
    <property type="evidence" value="ECO:0007669"/>
    <property type="project" value="UniProtKB-SubCell"/>
</dbReference>
<evidence type="ECO:0000256" key="6">
    <source>
        <dbReference type="RuleBase" id="RU368122"/>
    </source>
</evidence>
<dbReference type="EMBL" id="CAJVRL010000087">
    <property type="protein sequence ID" value="CAG8958985.1"/>
    <property type="molecule type" value="Genomic_DNA"/>
</dbReference>
<dbReference type="Pfam" id="PF03443">
    <property type="entry name" value="AA9"/>
    <property type="match status" value="1"/>
</dbReference>
<dbReference type="EC" id="1.14.99.56" evidence="6"/>
<evidence type="ECO:0000313" key="8">
    <source>
        <dbReference type="EMBL" id="CAG8958985.1"/>
    </source>
</evidence>
<comment type="subcellular location">
    <subcellularLocation>
        <location evidence="2 6">Secreted</location>
    </subcellularLocation>
</comment>
<keyword evidence="9" id="KW-1185">Reference proteome</keyword>
<proteinExistence type="predicted"/>
<keyword evidence="6" id="KW-0624">Polysaccharide degradation</keyword>
<dbReference type="GO" id="GO:0030248">
    <property type="term" value="F:cellulose binding"/>
    <property type="evidence" value="ECO:0007669"/>
    <property type="project" value="UniProtKB-UniRule"/>
</dbReference>
<accession>A0A9N9PX58</accession>
<evidence type="ECO:0000256" key="1">
    <source>
        <dbReference type="ARBA" id="ARBA00001973"/>
    </source>
</evidence>
<dbReference type="PANTHER" id="PTHR33353:SF2">
    <property type="entry name" value="ENDO-BETA-1,4-GLUCANASE D"/>
    <property type="match status" value="1"/>
</dbReference>
<dbReference type="GO" id="GO:0030245">
    <property type="term" value="P:cellulose catabolic process"/>
    <property type="evidence" value="ECO:0007669"/>
    <property type="project" value="UniProtKB-UniRule"/>
</dbReference>
<dbReference type="PANTHER" id="PTHR33353">
    <property type="entry name" value="PUTATIVE (AFU_ORTHOLOGUE AFUA_1G12560)-RELATED"/>
    <property type="match status" value="1"/>
</dbReference>
<keyword evidence="3 6" id="KW-0964">Secreted</keyword>
<evidence type="ECO:0000259" key="7">
    <source>
        <dbReference type="Pfam" id="PF03443"/>
    </source>
</evidence>
<protein>
    <recommendedName>
        <fullName evidence="6">AA9 family lytic polysaccharide monooxygenase</fullName>
        <ecNumber evidence="6">1.14.99.56</ecNumber>
    </recommendedName>
    <alternativeName>
        <fullName evidence="6">Endo-beta-1,4-glucanase</fullName>
    </alternativeName>
    <alternativeName>
        <fullName evidence="6">Glycosyl hydrolase 61 family protein</fullName>
    </alternativeName>
</protein>
<comment type="cofactor">
    <cofactor evidence="1">
        <name>Cu(2+)</name>
        <dbReference type="ChEBI" id="CHEBI:29036"/>
    </cofactor>
</comment>
<dbReference type="GO" id="GO:0008810">
    <property type="term" value="F:cellulase activity"/>
    <property type="evidence" value="ECO:0007669"/>
    <property type="project" value="UniProtKB-UniRule"/>
</dbReference>
<feature type="non-terminal residue" evidence="8">
    <location>
        <position position="1"/>
    </location>
</feature>
<dbReference type="InterPro" id="IPR005103">
    <property type="entry name" value="AA9_LPMO"/>
</dbReference>
<dbReference type="Gene3D" id="2.70.50.70">
    <property type="match status" value="1"/>
</dbReference>
<evidence type="ECO:0000256" key="5">
    <source>
        <dbReference type="ARBA" id="ARBA00023180"/>
    </source>
</evidence>
<keyword evidence="6" id="KW-0119">Carbohydrate metabolism</keyword>
<comment type="domain">
    <text evidence="6">Has a modular structure: an endo-beta-1,4-glucanase catalytic module at the N-terminus, a linker rich in serines and threonines, and a C-terminal carbohydrate-binding module (CBM).</text>
</comment>
<keyword evidence="5" id="KW-0325">Glycoprotein</keyword>
<keyword evidence="6" id="KW-0136">Cellulose degradation</keyword>
<comment type="function">
    <text evidence="6">Lytic polysaccharide monooxygenase (LMPO) that depolymerizes crystalline and amorphous polysaccharides via the oxidation of scissile alpha- or beta-(1-4)-glycosidic bonds, yielding C1 and/or C4 oxidation products. Catalysis by LPMOs requires the reduction of the active-site copper from Cu(II) to Cu(I) by a reducing agent and H(2)O(2) or O(2) as a cosubstrate.</text>
</comment>
<name>A0A9N9PX58_9HELO</name>
<dbReference type="CDD" id="cd21175">
    <property type="entry name" value="LPMO_AA9"/>
    <property type="match status" value="1"/>
</dbReference>
<dbReference type="InterPro" id="IPR049892">
    <property type="entry name" value="AA9"/>
</dbReference>
<dbReference type="OrthoDB" id="3496539at2759"/>
<comment type="catalytic activity">
    <reaction evidence="6">
        <text>[(1-&gt;4)-beta-D-glucosyl]n+m + reduced acceptor + O2 = 4-dehydro-beta-D-glucosyl-[(1-&gt;4)-beta-D-glucosyl]n-1 + [(1-&gt;4)-beta-D-glucosyl]m + acceptor + H2O.</text>
        <dbReference type="EC" id="1.14.99.56"/>
    </reaction>
</comment>
<reference evidence="8" key="1">
    <citation type="submission" date="2021-07" db="EMBL/GenBank/DDBJ databases">
        <authorList>
            <person name="Durling M."/>
        </authorList>
    </citation>
    <scope>NUCLEOTIDE SEQUENCE</scope>
</reference>